<comment type="similarity">
    <text evidence="1 5 6">Belongs to the universal ribosomal protein uS11 family.</text>
</comment>
<sequence length="144" mass="15398">MGKKRIAKGASAGLDNELKSRALAKISKKKLEKGRIYINSSYNNTVISLSDNKGDIYAWSSSGALGFKGARKGTPYAATKVAELISEKARLIGVKSLEVFVKGIGTGREAAIRSFIGGGILVDAIKDVTPIPHNGTRPRKVRRV</sequence>
<comment type="caution">
    <text evidence="7">The sequence shown here is derived from an EMBL/GenBank/DDBJ whole genome shotgun (WGS) entry which is preliminary data.</text>
</comment>
<evidence type="ECO:0000313" key="7">
    <source>
        <dbReference type="EMBL" id="PIR70361.1"/>
    </source>
</evidence>
<dbReference type="AlphaFoldDB" id="A0A2H0TFN5"/>
<dbReference type="GO" id="GO:0003735">
    <property type="term" value="F:structural constituent of ribosome"/>
    <property type="evidence" value="ECO:0007669"/>
    <property type="project" value="InterPro"/>
</dbReference>
<dbReference type="GO" id="GO:0019843">
    <property type="term" value="F:rRNA binding"/>
    <property type="evidence" value="ECO:0007669"/>
    <property type="project" value="UniProtKB-UniRule"/>
</dbReference>
<keyword evidence="5" id="KW-0699">rRNA-binding</keyword>
<dbReference type="GO" id="GO:1990904">
    <property type="term" value="C:ribonucleoprotein complex"/>
    <property type="evidence" value="ECO:0007669"/>
    <property type="project" value="UniProtKB-KW"/>
</dbReference>
<comment type="subunit">
    <text evidence="5">Part of the 30S ribosomal subunit. Interacts with proteins S7 and S18. Binds to IF-3.</text>
</comment>
<reference evidence="8" key="1">
    <citation type="submission" date="2017-09" db="EMBL/GenBank/DDBJ databases">
        <title>Depth-based differentiation of microbial function through sediment-hosted aquifers and enrichment of novel symbionts in the deep terrestrial subsurface.</title>
        <authorList>
            <person name="Probst A.J."/>
            <person name="Ladd B."/>
            <person name="Jarett J.K."/>
            <person name="Geller-Mcgrath D.E."/>
            <person name="Sieber C.M.K."/>
            <person name="Emerson J.B."/>
            <person name="Anantharaman K."/>
            <person name="Thomas B.C."/>
            <person name="Malmstrom R."/>
            <person name="Stieglmeier M."/>
            <person name="Klingl A."/>
            <person name="Woyke T."/>
            <person name="Ryan C.M."/>
            <person name="Banfield J.F."/>
        </authorList>
    </citation>
    <scope>NUCLEOTIDE SEQUENCE [LARGE SCALE GENOMIC DNA]</scope>
</reference>
<evidence type="ECO:0000256" key="3">
    <source>
        <dbReference type="ARBA" id="ARBA00023274"/>
    </source>
</evidence>
<dbReference type="EMBL" id="PFCN01000023">
    <property type="protein sequence ID" value="PIR70361.1"/>
    <property type="molecule type" value="Genomic_DNA"/>
</dbReference>
<evidence type="ECO:0000256" key="6">
    <source>
        <dbReference type="RuleBase" id="RU003629"/>
    </source>
</evidence>
<accession>A0A2H0TFN5</accession>
<dbReference type="NCBIfam" id="NF003698">
    <property type="entry name" value="PRK05309.1"/>
    <property type="match status" value="1"/>
</dbReference>
<gene>
    <name evidence="5" type="primary">rpsK</name>
    <name evidence="7" type="ORF">COU46_01980</name>
</gene>
<keyword evidence="5" id="KW-0694">RNA-binding</keyword>
<organism evidence="7 8">
    <name type="scientific">Candidatus Niyogibacteria bacterium CG10_big_fil_rev_8_21_14_0_10_42_19</name>
    <dbReference type="NCBI Taxonomy" id="1974725"/>
    <lineage>
        <taxon>Bacteria</taxon>
        <taxon>Candidatus Niyogiibacteriota</taxon>
    </lineage>
</organism>
<dbReference type="GO" id="GO:0005840">
    <property type="term" value="C:ribosome"/>
    <property type="evidence" value="ECO:0007669"/>
    <property type="project" value="UniProtKB-KW"/>
</dbReference>
<evidence type="ECO:0000256" key="1">
    <source>
        <dbReference type="ARBA" id="ARBA00006194"/>
    </source>
</evidence>
<evidence type="ECO:0000256" key="2">
    <source>
        <dbReference type="ARBA" id="ARBA00022980"/>
    </source>
</evidence>
<keyword evidence="2 5" id="KW-0689">Ribosomal protein</keyword>
<dbReference type="HAMAP" id="MF_01310">
    <property type="entry name" value="Ribosomal_uS11"/>
    <property type="match status" value="1"/>
</dbReference>
<dbReference type="InterPro" id="IPR018102">
    <property type="entry name" value="Ribosomal_uS11_CS"/>
</dbReference>
<dbReference type="Gene3D" id="3.30.420.80">
    <property type="entry name" value="Ribosomal protein S11"/>
    <property type="match status" value="1"/>
</dbReference>
<keyword evidence="3 5" id="KW-0687">Ribonucleoprotein</keyword>
<proteinExistence type="inferred from homology"/>
<dbReference type="PROSITE" id="PS00054">
    <property type="entry name" value="RIBOSOMAL_S11"/>
    <property type="match status" value="1"/>
</dbReference>
<evidence type="ECO:0000313" key="8">
    <source>
        <dbReference type="Proteomes" id="UP000229383"/>
    </source>
</evidence>
<dbReference type="InterPro" id="IPR001971">
    <property type="entry name" value="Ribosomal_uS11"/>
</dbReference>
<dbReference type="PIRSF" id="PIRSF002131">
    <property type="entry name" value="Ribosomal_S11"/>
    <property type="match status" value="1"/>
</dbReference>
<dbReference type="PANTHER" id="PTHR11759">
    <property type="entry name" value="40S RIBOSOMAL PROTEIN S14/30S RIBOSOMAL PROTEIN S11"/>
    <property type="match status" value="1"/>
</dbReference>
<evidence type="ECO:0000256" key="5">
    <source>
        <dbReference type="HAMAP-Rule" id="MF_01310"/>
    </source>
</evidence>
<comment type="function">
    <text evidence="5">Located on the platform of the 30S subunit, it bridges several disparate RNA helices of the 16S rRNA. Forms part of the Shine-Dalgarno cleft in the 70S ribosome.</text>
</comment>
<dbReference type="SUPFAM" id="SSF53137">
    <property type="entry name" value="Translational machinery components"/>
    <property type="match status" value="1"/>
</dbReference>
<dbReference type="InterPro" id="IPR036967">
    <property type="entry name" value="Ribosomal_uS11_sf"/>
</dbReference>
<dbReference type="GO" id="GO:0006412">
    <property type="term" value="P:translation"/>
    <property type="evidence" value="ECO:0007669"/>
    <property type="project" value="UniProtKB-UniRule"/>
</dbReference>
<dbReference type="Proteomes" id="UP000229383">
    <property type="component" value="Unassembled WGS sequence"/>
</dbReference>
<evidence type="ECO:0000256" key="4">
    <source>
        <dbReference type="ARBA" id="ARBA00035160"/>
    </source>
</evidence>
<name>A0A2H0TFN5_9BACT</name>
<protein>
    <recommendedName>
        <fullName evidence="4 5">Small ribosomal subunit protein uS11</fullName>
    </recommendedName>
</protein>
<dbReference type="Pfam" id="PF00411">
    <property type="entry name" value="Ribosomal_S11"/>
    <property type="match status" value="1"/>
</dbReference>